<evidence type="ECO:0000256" key="3">
    <source>
        <dbReference type="ARBA" id="ARBA00007438"/>
    </source>
</evidence>
<evidence type="ECO:0000256" key="10">
    <source>
        <dbReference type="ARBA" id="ARBA00022842"/>
    </source>
</evidence>
<dbReference type="Gene3D" id="3.30.930.10">
    <property type="entry name" value="Bira Bifunctional Protein, Domain 2"/>
    <property type="match status" value="1"/>
</dbReference>
<keyword evidence="15" id="KW-1185">Reference proteome</keyword>
<gene>
    <name evidence="14" type="primary">pheT</name>
    <name evidence="14" type="ORF">COMA1_11410</name>
</gene>
<evidence type="ECO:0000256" key="2">
    <source>
        <dbReference type="ARBA" id="ARBA00004496"/>
    </source>
</evidence>
<dbReference type="SMART" id="SM00873">
    <property type="entry name" value="B3_4"/>
    <property type="match status" value="1"/>
</dbReference>
<dbReference type="InterPro" id="IPR045060">
    <property type="entry name" value="Phe-tRNA-ligase_IIc_bsu"/>
</dbReference>
<evidence type="ECO:0000259" key="13">
    <source>
        <dbReference type="PROSITE" id="PS51483"/>
    </source>
</evidence>
<dbReference type="STRING" id="1742972.COMA1_11410"/>
<dbReference type="Proteomes" id="UP000199032">
    <property type="component" value="Unassembled WGS sequence"/>
</dbReference>
<dbReference type="GO" id="GO:0006432">
    <property type="term" value="P:phenylalanyl-tRNA aminoacylation"/>
    <property type="evidence" value="ECO:0007669"/>
    <property type="project" value="InterPro"/>
</dbReference>
<dbReference type="EMBL" id="CZQA01000001">
    <property type="protein sequence ID" value="CUS33904.1"/>
    <property type="molecule type" value="Genomic_DNA"/>
</dbReference>
<dbReference type="SUPFAM" id="SSF55681">
    <property type="entry name" value="Class II aaRS and biotin synthetases"/>
    <property type="match status" value="1"/>
</dbReference>
<dbReference type="PANTHER" id="PTHR10947:SF0">
    <property type="entry name" value="PHENYLALANINE--TRNA LIGASE BETA SUBUNIT"/>
    <property type="match status" value="1"/>
</dbReference>
<dbReference type="PROSITE" id="PS51483">
    <property type="entry name" value="B5"/>
    <property type="match status" value="1"/>
</dbReference>
<dbReference type="InterPro" id="IPR005146">
    <property type="entry name" value="B3/B4_tRNA-bd"/>
</dbReference>
<dbReference type="InterPro" id="IPR005147">
    <property type="entry name" value="tRNA_synthase_B5-dom"/>
</dbReference>
<evidence type="ECO:0000256" key="9">
    <source>
        <dbReference type="ARBA" id="ARBA00022840"/>
    </source>
</evidence>
<dbReference type="RefSeq" id="WP_090745614.1">
    <property type="nucleotide sequence ID" value="NZ_CZQA01000001.1"/>
</dbReference>
<dbReference type="GO" id="GO:0005524">
    <property type="term" value="F:ATP binding"/>
    <property type="evidence" value="ECO:0007669"/>
    <property type="project" value="UniProtKB-KW"/>
</dbReference>
<keyword evidence="11" id="KW-0648">Protein biosynthesis</keyword>
<evidence type="ECO:0000256" key="5">
    <source>
        <dbReference type="ARBA" id="ARBA00022490"/>
    </source>
</evidence>
<evidence type="ECO:0000256" key="7">
    <source>
        <dbReference type="ARBA" id="ARBA00022723"/>
    </source>
</evidence>
<dbReference type="GO" id="GO:0003723">
    <property type="term" value="F:RNA binding"/>
    <property type="evidence" value="ECO:0007669"/>
    <property type="project" value="InterPro"/>
</dbReference>
<organism evidence="14 15">
    <name type="scientific">Candidatus Nitrospira nitrosa</name>
    <dbReference type="NCBI Taxonomy" id="1742972"/>
    <lineage>
        <taxon>Bacteria</taxon>
        <taxon>Pseudomonadati</taxon>
        <taxon>Nitrospirota</taxon>
        <taxon>Nitrospiria</taxon>
        <taxon>Nitrospirales</taxon>
        <taxon>Nitrospiraceae</taxon>
        <taxon>Nitrospira</taxon>
    </lineage>
</organism>
<keyword evidence="10" id="KW-0460">Magnesium</keyword>
<dbReference type="InterPro" id="IPR009061">
    <property type="entry name" value="DNA-bd_dom_put_sf"/>
</dbReference>
<keyword evidence="7" id="KW-0479">Metal-binding</keyword>
<dbReference type="OrthoDB" id="9805455at2"/>
<evidence type="ECO:0000256" key="12">
    <source>
        <dbReference type="ARBA" id="ARBA00023146"/>
    </source>
</evidence>
<dbReference type="InterPro" id="IPR045864">
    <property type="entry name" value="aa-tRNA-synth_II/BPL/LPL"/>
</dbReference>
<feature type="domain" description="B5" evidence="13">
    <location>
        <begin position="290"/>
        <end position="365"/>
    </location>
</feature>
<name>A0A0S4LBB8_9BACT</name>
<comment type="cofactor">
    <cofactor evidence="1">
        <name>Mg(2+)</name>
        <dbReference type="ChEBI" id="CHEBI:18420"/>
    </cofactor>
</comment>
<evidence type="ECO:0000256" key="4">
    <source>
        <dbReference type="ARBA" id="ARBA00012814"/>
    </source>
</evidence>
<dbReference type="InterPro" id="IPR004531">
    <property type="entry name" value="Phe-tRNA-synth_IIc_bsu_arc_euk"/>
</dbReference>
<keyword evidence="5" id="KW-0963">Cytoplasm</keyword>
<dbReference type="GO" id="GO:0004826">
    <property type="term" value="F:phenylalanine-tRNA ligase activity"/>
    <property type="evidence" value="ECO:0007669"/>
    <property type="project" value="UniProtKB-EC"/>
</dbReference>
<dbReference type="GO" id="GO:0009328">
    <property type="term" value="C:phenylalanine-tRNA ligase complex"/>
    <property type="evidence" value="ECO:0007669"/>
    <property type="project" value="TreeGrafter"/>
</dbReference>
<evidence type="ECO:0000313" key="14">
    <source>
        <dbReference type="EMBL" id="CUS33904.1"/>
    </source>
</evidence>
<evidence type="ECO:0000256" key="1">
    <source>
        <dbReference type="ARBA" id="ARBA00001946"/>
    </source>
</evidence>
<dbReference type="Gene3D" id="3.30.56.10">
    <property type="match status" value="2"/>
</dbReference>
<dbReference type="AlphaFoldDB" id="A0A0S4LBB8"/>
<reference evidence="14 15" key="1">
    <citation type="submission" date="2015-10" db="EMBL/GenBank/DDBJ databases">
        <authorList>
            <person name="Gilbert D.G."/>
        </authorList>
    </citation>
    <scope>NUCLEOTIDE SEQUENCE [LARGE SCALE GENOMIC DNA]</scope>
    <source>
        <strain evidence="14">COMA1</strain>
    </source>
</reference>
<comment type="similarity">
    <text evidence="3">Belongs to the phenylalanyl-tRNA synthetase beta subunit family. Type 2 subfamily.</text>
</comment>
<dbReference type="Pfam" id="PF03484">
    <property type="entry name" value="B5"/>
    <property type="match status" value="1"/>
</dbReference>
<dbReference type="EC" id="6.1.1.20" evidence="4"/>
<evidence type="ECO:0000256" key="6">
    <source>
        <dbReference type="ARBA" id="ARBA00022598"/>
    </source>
</evidence>
<keyword evidence="6 14" id="KW-0436">Ligase</keyword>
<dbReference type="Pfam" id="PF17759">
    <property type="entry name" value="tRNA_synthFbeta"/>
    <property type="match status" value="1"/>
</dbReference>
<dbReference type="SMART" id="SM00874">
    <property type="entry name" value="B5"/>
    <property type="match status" value="1"/>
</dbReference>
<dbReference type="SUPFAM" id="SSF46955">
    <property type="entry name" value="Putative DNA-binding domain"/>
    <property type="match status" value="1"/>
</dbReference>
<dbReference type="PANTHER" id="PTHR10947">
    <property type="entry name" value="PHENYLALANYL-TRNA SYNTHETASE BETA CHAIN AND LEUCINE-RICH REPEAT-CONTAINING PROTEIN 47"/>
    <property type="match status" value="1"/>
</dbReference>
<accession>A0A0S4LBB8</accession>
<keyword evidence="9" id="KW-0067">ATP-binding</keyword>
<evidence type="ECO:0000313" key="15">
    <source>
        <dbReference type="Proteomes" id="UP000199032"/>
    </source>
</evidence>
<dbReference type="Gene3D" id="3.50.40.10">
    <property type="entry name" value="Phenylalanyl-trna Synthetase, Chain B, domain 3"/>
    <property type="match status" value="1"/>
</dbReference>
<evidence type="ECO:0000256" key="8">
    <source>
        <dbReference type="ARBA" id="ARBA00022741"/>
    </source>
</evidence>
<sequence length="572" mass="63427">MPTISIFKDDFESLLKGTRATNRPVSIEQVEEWLMLVKGELKGHNPETGELRVELQDSNRPDLWCCEGIARQIRIKQQGKSTPYPFLTGKVKPKAKVIVKPGMEQVRPYVAACAARGYQVTSQGLAQLIQTQEKLAEIFGHKRKTVSIGIYQLPKITFPVTYELVKPGETRFTPLGMETVMTLAEMLMVHPKGVEYGGILAGASLVPILRDAANQPLSFPPIINSREVGEVQVGDDQLFVEVTGTDLPMVVLTLNIFATNLADRGATIEPIIVEYSKGTSMGKRVTTPQDLRRSKTIPIPTIEHALGQELGLKVVKKALEDYGYEVSAGKGSVRVKLPPYRQDLMHTMDVVEDVAMSRGYAEFTPVMPAQFTVGGLSRIEQVSDRARELMVGLGFQEIISNILGSPEQYSGHMRIDETEWGQAVTVDNVMTLSFSCLRQWMLPSLLRIEAASSRAFYPHRLFEAGDVAIPDPTHEVGSRTETVLGAVIAHASAHFSEIHSCLDTLFYHLGKEYRLEPVPHPSFLEGRAGRILIEDKPIGIIGEVHPEVLERWQIAMPVVAFDLNLSQLIGQR</sequence>
<dbReference type="CDD" id="cd00769">
    <property type="entry name" value="PheRS_beta_core"/>
    <property type="match status" value="1"/>
</dbReference>
<comment type="subcellular location">
    <subcellularLocation>
        <location evidence="2">Cytoplasm</location>
    </subcellularLocation>
</comment>
<keyword evidence="8" id="KW-0547">Nucleotide-binding</keyword>
<dbReference type="GO" id="GO:0000287">
    <property type="term" value="F:magnesium ion binding"/>
    <property type="evidence" value="ECO:0007669"/>
    <property type="project" value="InterPro"/>
</dbReference>
<keyword evidence="12 14" id="KW-0030">Aminoacyl-tRNA synthetase</keyword>
<protein>
    <recommendedName>
        <fullName evidence="4">phenylalanine--tRNA ligase</fullName>
        <ecNumber evidence="4">6.1.1.20</ecNumber>
    </recommendedName>
</protein>
<dbReference type="InterPro" id="IPR041616">
    <property type="entry name" value="PheRS_beta_core"/>
</dbReference>
<proteinExistence type="inferred from homology"/>
<dbReference type="InterPro" id="IPR020825">
    <property type="entry name" value="Phe-tRNA_synthase-like_B3/B4"/>
</dbReference>
<evidence type="ECO:0000256" key="11">
    <source>
        <dbReference type="ARBA" id="ARBA00022917"/>
    </source>
</evidence>
<dbReference type="NCBIfam" id="TIGR00471">
    <property type="entry name" value="pheT_arch"/>
    <property type="match status" value="1"/>
</dbReference>